<sequence length="140" mass="15372">MYVLLDKPHTAFQWQPYLYPSDKQEKGKDISSLPTPRRPCTTGSPTVVSPDYDAIAEIHFDIEDLDEIHMHEVDSIEVLVETTLQYQQQQHCLEKQLAFLDFAAAAAVVGAADIAAAGTNAFIAALEAKGEIPPCARSNT</sequence>
<dbReference type="AlphaFoldDB" id="U6KF89"/>
<dbReference type="Proteomes" id="UP000030744">
    <property type="component" value="Unassembled WGS sequence"/>
</dbReference>
<evidence type="ECO:0000313" key="3">
    <source>
        <dbReference type="Proteomes" id="UP000030744"/>
    </source>
</evidence>
<evidence type="ECO:0000256" key="1">
    <source>
        <dbReference type="SAM" id="MobiDB-lite"/>
    </source>
</evidence>
<name>U6KF89_9EIME</name>
<evidence type="ECO:0000313" key="2">
    <source>
        <dbReference type="EMBL" id="CDJ36619.1"/>
    </source>
</evidence>
<protein>
    <submittedName>
        <fullName evidence="2">Uncharacterized protein</fullName>
    </submittedName>
</protein>
<reference evidence="2" key="2">
    <citation type="submission" date="2013-10" db="EMBL/GenBank/DDBJ databases">
        <authorList>
            <person name="Aslett M."/>
        </authorList>
    </citation>
    <scope>NUCLEOTIDE SEQUENCE [LARGE SCALE GENOMIC DNA]</scope>
    <source>
        <strain evidence="2">Houghton</strain>
    </source>
</reference>
<dbReference type="RefSeq" id="XP_037878907.1">
    <property type="nucleotide sequence ID" value="XM_038023053.1"/>
</dbReference>
<proteinExistence type="predicted"/>
<keyword evidence="3" id="KW-1185">Reference proteome</keyword>
<gene>
    <name evidence="2" type="ORF">EMH_0021510</name>
</gene>
<feature type="region of interest" description="Disordered" evidence="1">
    <location>
        <begin position="23"/>
        <end position="46"/>
    </location>
</feature>
<dbReference type="GeneID" id="60403871"/>
<dbReference type="VEuPathDB" id="ToxoDB:EMH_0021510"/>
<reference evidence="2" key="1">
    <citation type="submission" date="2013-10" db="EMBL/GenBank/DDBJ databases">
        <title>Genomic analysis of the causative agents of coccidiosis in chickens.</title>
        <authorList>
            <person name="Reid A.J."/>
            <person name="Blake D."/>
            <person name="Billington K."/>
            <person name="Browne H."/>
            <person name="Dunn M."/>
            <person name="Hung S."/>
            <person name="Kawahara F."/>
            <person name="Miranda-Saavedra D."/>
            <person name="Mourier T."/>
            <person name="Nagra H."/>
            <person name="Otto T.D."/>
            <person name="Rawlings N."/>
            <person name="Sanchez A."/>
            <person name="Sanders M."/>
            <person name="Subramaniam C."/>
            <person name="Tay Y."/>
            <person name="Dear P."/>
            <person name="Doerig C."/>
            <person name="Gruber A."/>
            <person name="Parkinson J."/>
            <person name="Shirley M."/>
            <person name="Wan K.L."/>
            <person name="Berriman M."/>
            <person name="Tomley F."/>
            <person name="Pain A."/>
        </authorList>
    </citation>
    <scope>NUCLEOTIDE SEQUENCE [LARGE SCALE GENOMIC DNA]</scope>
    <source>
        <strain evidence="2">Houghton</strain>
    </source>
</reference>
<accession>U6KF89</accession>
<dbReference type="EMBL" id="HG736407">
    <property type="protein sequence ID" value="CDJ36619.1"/>
    <property type="molecule type" value="Genomic_DNA"/>
</dbReference>
<organism evidence="2 3">
    <name type="scientific">Eimeria mitis</name>
    <dbReference type="NCBI Taxonomy" id="44415"/>
    <lineage>
        <taxon>Eukaryota</taxon>
        <taxon>Sar</taxon>
        <taxon>Alveolata</taxon>
        <taxon>Apicomplexa</taxon>
        <taxon>Conoidasida</taxon>
        <taxon>Coccidia</taxon>
        <taxon>Eucoccidiorida</taxon>
        <taxon>Eimeriorina</taxon>
        <taxon>Eimeriidae</taxon>
        <taxon>Eimeria</taxon>
    </lineage>
</organism>